<accession>A0A1H9H8C1</accession>
<keyword evidence="1" id="KW-0472">Membrane</keyword>
<name>A0A1H9H8C1_FLAFI</name>
<keyword evidence="3" id="KW-1185">Reference proteome</keyword>
<reference evidence="3" key="1">
    <citation type="submission" date="2016-10" db="EMBL/GenBank/DDBJ databases">
        <authorList>
            <person name="Varghese N."/>
            <person name="Submissions S."/>
        </authorList>
    </citation>
    <scope>NUCLEOTIDE SEQUENCE [LARGE SCALE GENOMIC DNA]</scope>
    <source>
        <strain evidence="3">DSM 15719</strain>
    </source>
</reference>
<proteinExistence type="predicted"/>
<dbReference type="EMBL" id="FOFZ01000003">
    <property type="protein sequence ID" value="SEQ58609.1"/>
    <property type="molecule type" value="Genomic_DNA"/>
</dbReference>
<protein>
    <submittedName>
        <fullName evidence="2">Uncharacterized protein</fullName>
    </submittedName>
</protein>
<dbReference type="Proteomes" id="UP000183658">
    <property type="component" value="Unassembled WGS sequence"/>
</dbReference>
<gene>
    <name evidence="2" type="ORF">SAMN05444355_10358</name>
</gene>
<dbReference type="RefSeq" id="WP_074722200.1">
    <property type="nucleotide sequence ID" value="NZ_CBCRVS010000007.1"/>
</dbReference>
<sequence length="60" mass="6945">MITITTQIFIFIPAMVILFWIMPDKKIKVIFGEIRKTLQILPISKIAQAIISWSKKKSDP</sequence>
<keyword evidence="1" id="KW-1133">Transmembrane helix</keyword>
<evidence type="ECO:0000313" key="2">
    <source>
        <dbReference type="EMBL" id="SEQ58609.1"/>
    </source>
</evidence>
<dbReference type="AlphaFoldDB" id="A0A1H9H8C1"/>
<organism evidence="2 3">
    <name type="scientific">Flavobacterium frigoris</name>
    <dbReference type="NCBI Taxonomy" id="229204"/>
    <lineage>
        <taxon>Bacteria</taxon>
        <taxon>Pseudomonadati</taxon>
        <taxon>Bacteroidota</taxon>
        <taxon>Flavobacteriia</taxon>
        <taxon>Flavobacteriales</taxon>
        <taxon>Flavobacteriaceae</taxon>
        <taxon>Flavobacterium</taxon>
    </lineage>
</organism>
<evidence type="ECO:0000256" key="1">
    <source>
        <dbReference type="SAM" id="Phobius"/>
    </source>
</evidence>
<evidence type="ECO:0000313" key="3">
    <source>
        <dbReference type="Proteomes" id="UP000183658"/>
    </source>
</evidence>
<feature type="transmembrane region" description="Helical" evidence="1">
    <location>
        <begin position="6"/>
        <end position="22"/>
    </location>
</feature>
<keyword evidence="1" id="KW-0812">Transmembrane</keyword>